<evidence type="ECO:0000256" key="6">
    <source>
        <dbReference type="ARBA" id="ARBA00023229"/>
    </source>
</evidence>
<dbReference type="Proteomes" id="UP000030856">
    <property type="component" value="Unassembled WGS sequence"/>
</dbReference>
<dbReference type="SUPFAM" id="SSF48576">
    <property type="entry name" value="Terpenoid synthases"/>
    <property type="match status" value="1"/>
</dbReference>
<organism evidence="8 9">
    <name type="scientific">Solemya velum gill symbiont</name>
    <dbReference type="NCBI Taxonomy" id="2340"/>
    <lineage>
        <taxon>Bacteria</taxon>
        <taxon>Pseudomonadati</taxon>
        <taxon>Pseudomonadota</taxon>
        <taxon>Gammaproteobacteria</taxon>
        <taxon>sulfur-oxidizing symbionts</taxon>
    </lineage>
</organism>
<dbReference type="InterPro" id="IPR033749">
    <property type="entry name" value="Polyprenyl_synt_CS"/>
</dbReference>
<evidence type="ECO:0000256" key="4">
    <source>
        <dbReference type="ARBA" id="ARBA00022723"/>
    </source>
</evidence>
<dbReference type="PROSITE" id="PS00444">
    <property type="entry name" value="POLYPRENYL_SYNTHASE_2"/>
    <property type="match status" value="1"/>
</dbReference>
<reference evidence="8 9" key="1">
    <citation type="journal article" date="2014" name="BMC Genomics">
        <title>The genome of the intracellular bacterium of the coastal bivalve, Solemya velum: a blueprint for thriving in and out of symbiosis.</title>
        <authorList>
            <person name="Dmytrenko O."/>
            <person name="Russell S.L."/>
            <person name="Loo W.T."/>
            <person name="Fontanez K.M."/>
            <person name="Liao L."/>
            <person name="Roeselers G."/>
            <person name="Sharma R."/>
            <person name="Stewart F.J."/>
            <person name="Newton I.L."/>
            <person name="Woyke T."/>
            <person name="Wu D."/>
            <person name="Lang J.M."/>
            <person name="Eisen J.A."/>
            <person name="Cavanaugh C.M."/>
        </authorList>
    </citation>
    <scope>NUCLEOTIDE SEQUENCE [LARGE SCALE GENOMIC DNA]</scope>
    <source>
        <strain evidence="8 9">WH</strain>
    </source>
</reference>
<gene>
    <name evidence="8" type="primary">fpps</name>
    <name evidence="8" type="ORF">JV46_26060</name>
</gene>
<dbReference type="EC" id="2.5.1.10" evidence="8"/>
<keyword evidence="5" id="KW-0460">Magnesium</keyword>
<dbReference type="PANTHER" id="PTHR43281">
    <property type="entry name" value="FARNESYL DIPHOSPHATE SYNTHASE"/>
    <property type="match status" value="1"/>
</dbReference>
<dbReference type="InterPro" id="IPR000092">
    <property type="entry name" value="Polyprenyl_synt"/>
</dbReference>
<dbReference type="NCBIfam" id="NF045485">
    <property type="entry name" value="FPPsyn"/>
    <property type="match status" value="1"/>
</dbReference>
<proteinExistence type="inferred from homology"/>
<name>A0A0B0H637_SOVGS</name>
<dbReference type="OrthoDB" id="9805316at2"/>
<dbReference type="Gene3D" id="1.10.600.10">
    <property type="entry name" value="Farnesyl Diphosphate Synthase"/>
    <property type="match status" value="1"/>
</dbReference>
<dbReference type="STRING" id="2340.JV46_26060"/>
<dbReference type="eggNOG" id="COG0142">
    <property type="taxonomic scope" value="Bacteria"/>
</dbReference>
<comment type="caution">
    <text evidence="8">The sequence shown here is derived from an EMBL/GenBank/DDBJ whole genome shotgun (WGS) entry which is preliminary data.</text>
</comment>
<comment type="similarity">
    <text evidence="2 7">Belongs to the FPP/GGPP synthase family.</text>
</comment>
<dbReference type="PATRIC" id="fig|2340.3.peg.2209"/>
<dbReference type="GO" id="GO:0005737">
    <property type="term" value="C:cytoplasm"/>
    <property type="evidence" value="ECO:0007669"/>
    <property type="project" value="UniProtKB-ARBA"/>
</dbReference>
<evidence type="ECO:0000256" key="5">
    <source>
        <dbReference type="ARBA" id="ARBA00022842"/>
    </source>
</evidence>
<evidence type="ECO:0000256" key="3">
    <source>
        <dbReference type="ARBA" id="ARBA00022679"/>
    </source>
</evidence>
<dbReference type="GO" id="GO:0004337">
    <property type="term" value="F:(2E,6E)-farnesyl diphosphate synthase activity"/>
    <property type="evidence" value="ECO:0007669"/>
    <property type="project" value="UniProtKB-EC"/>
</dbReference>
<dbReference type="Pfam" id="PF00348">
    <property type="entry name" value="polyprenyl_synt"/>
    <property type="match status" value="1"/>
</dbReference>
<accession>A0A0B0H637</accession>
<evidence type="ECO:0000256" key="7">
    <source>
        <dbReference type="RuleBase" id="RU004466"/>
    </source>
</evidence>
<comment type="cofactor">
    <cofactor evidence="1">
        <name>Mg(2+)</name>
        <dbReference type="ChEBI" id="CHEBI:18420"/>
    </cofactor>
</comment>
<dbReference type="CDD" id="cd00685">
    <property type="entry name" value="Trans_IPPS_HT"/>
    <property type="match status" value="1"/>
</dbReference>
<dbReference type="PANTHER" id="PTHR43281:SF1">
    <property type="entry name" value="FARNESYL DIPHOSPHATE SYNTHASE"/>
    <property type="match status" value="1"/>
</dbReference>
<dbReference type="SFLD" id="SFLDS00005">
    <property type="entry name" value="Isoprenoid_Synthase_Type_I"/>
    <property type="match status" value="1"/>
</dbReference>
<dbReference type="GO" id="GO:0046872">
    <property type="term" value="F:metal ion binding"/>
    <property type="evidence" value="ECO:0007669"/>
    <property type="project" value="UniProtKB-KW"/>
</dbReference>
<dbReference type="FunFam" id="1.10.600.10:FF:000001">
    <property type="entry name" value="Geranylgeranyl diphosphate synthase"/>
    <property type="match status" value="1"/>
</dbReference>
<dbReference type="NCBIfam" id="NF007877">
    <property type="entry name" value="PRK10581.1"/>
    <property type="match status" value="1"/>
</dbReference>
<evidence type="ECO:0000313" key="9">
    <source>
        <dbReference type="Proteomes" id="UP000030856"/>
    </source>
</evidence>
<sequence>MSPELQTFISSCQVRVEKHMTRMIPADDRNPVHLHQAMRYSALAGGKRIRPILTYATAALFDRPAEIVDTPAAVLELIHAYSLIHDDLPAMDDDDLRRGQPTCHVKFDEATAILAGDALQALAFGALAANIDGITPANRLGMIELLARSSGSLGMAGGQALDLEATGKELQLGELENIHIHKTGALIRTSVMFGALCADKIKKEEHKRLDHFAKCIGLAFQIVDDILDVVSDTSTLGKTQGKDALQLKTTYPDLLGLQGARDRVDELIEESIASLKIFDSKADMLREIAVYIASRSH</sequence>
<dbReference type="PROSITE" id="PS00723">
    <property type="entry name" value="POLYPRENYL_SYNTHASE_1"/>
    <property type="match status" value="1"/>
</dbReference>
<dbReference type="AlphaFoldDB" id="A0A0B0H637"/>
<dbReference type="SFLD" id="SFLDG01017">
    <property type="entry name" value="Polyprenyl_Transferase_Like"/>
    <property type="match status" value="1"/>
</dbReference>
<evidence type="ECO:0000256" key="2">
    <source>
        <dbReference type="ARBA" id="ARBA00006706"/>
    </source>
</evidence>
<dbReference type="GO" id="GO:0008654">
    <property type="term" value="P:phospholipid biosynthetic process"/>
    <property type="evidence" value="ECO:0007669"/>
    <property type="project" value="UniProtKB-ARBA"/>
</dbReference>
<evidence type="ECO:0000313" key="8">
    <source>
        <dbReference type="EMBL" id="KHF24132.1"/>
    </source>
</evidence>
<keyword evidence="6" id="KW-0414">Isoprene biosynthesis</keyword>
<dbReference type="EMBL" id="JRAA01000003">
    <property type="protein sequence ID" value="KHF24132.1"/>
    <property type="molecule type" value="Genomic_DNA"/>
</dbReference>
<dbReference type="RefSeq" id="WP_043118174.1">
    <property type="nucleotide sequence ID" value="NZ_JRAA01000003.1"/>
</dbReference>
<keyword evidence="3 7" id="KW-0808">Transferase</keyword>
<keyword evidence="4" id="KW-0479">Metal-binding</keyword>
<protein>
    <submittedName>
        <fullName evidence="8">Farnesyl-pyrophosphate synthase</fullName>
        <ecNumber evidence="8">2.5.1.10</ecNumber>
    </submittedName>
</protein>
<dbReference type="GO" id="GO:0016114">
    <property type="term" value="P:terpenoid biosynthetic process"/>
    <property type="evidence" value="ECO:0007669"/>
    <property type="project" value="UniProtKB-ARBA"/>
</dbReference>
<keyword evidence="9" id="KW-1185">Reference proteome</keyword>
<dbReference type="InterPro" id="IPR008949">
    <property type="entry name" value="Isoprenoid_synthase_dom_sf"/>
</dbReference>
<evidence type="ECO:0000256" key="1">
    <source>
        <dbReference type="ARBA" id="ARBA00001946"/>
    </source>
</evidence>
<dbReference type="InterPro" id="IPR053378">
    <property type="entry name" value="Prenyl_diphosphate_synthase"/>
</dbReference>